<dbReference type="Proteomes" id="UP001595867">
    <property type="component" value="Unassembled WGS sequence"/>
</dbReference>
<dbReference type="Gene3D" id="3.30.310.20">
    <property type="entry name" value="DNA-3-methyladenine glycosylase AlkA, N-terminal domain"/>
    <property type="match status" value="1"/>
</dbReference>
<keyword evidence="5" id="KW-0227">DNA damage</keyword>
<evidence type="ECO:0000259" key="10">
    <source>
        <dbReference type="PROSITE" id="PS01124"/>
    </source>
</evidence>
<evidence type="ECO:0000256" key="3">
    <source>
        <dbReference type="ARBA" id="ARBA00012000"/>
    </source>
</evidence>
<keyword evidence="4" id="KW-0808">Transferase</keyword>
<gene>
    <name evidence="11" type="ORF">ACFO0C_21420</name>
</gene>
<evidence type="ECO:0000256" key="2">
    <source>
        <dbReference type="ARBA" id="ARBA00001947"/>
    </source>
</evidence>
<dbReference type="Pfam" id="PF06029">
    <property type="entry name" value="AlkA_N"/>
    <property type="match status" value="1"/>
</dbReference>
<dbReference type="SUPFAM" id="SSF48150">
    <property type="entry name" value="DNA-glycosylase"/>
    <property type="match status" value="1"/>
</dbReference>
<dbReference type="PANTHER" id="PTHR43003:SF13">
    <property type="entry name" value="DNA-3-METHYLADENINE GLYCOSYLASE 2"/>
    <property type="match status" value="1"/>
</dbReference>
<name>A0ABV8ITD0_9ACTN</name>
<keyword evidence="6" id="KW-0805">Transcription regulation</keyword>
<dbReference type="InterPro" id="IPR004026">
    <property type="entry name" value="Ada_DNA_repair_Zn-bd"/>
</dbReference>
<dbReference type="SUPFAM" id="SSF55945">
    <property type="entry name" value="TATA-box binding protein-like"/>
    <property type="match status" value="1"/>
</dbReference>
<dbReference type="InterPro" id="IPR035451">
    <property type="entry name" value="Ada-like_dom_sf"/>
</dbReference>
<evidence type="ECO:0000256" key="8">
    <source>
        <dbReference type="ARBA" id="ARBA00023163"/>
    </source>
</evidence>
<keyword evidence="12" id="KW-1185">Reference proteome</keyword>
<dbReference type="InterPro" id="IPR011257">
    <property type="entry name" value="DNA_glycosylase"/>
</dbReference>
<evidence type="ECO:0000256" key="5">
    <source>
        <dbReference type="ARBA" id="ARBA00022763"/>
    </source>
</evidence>
<evidence type="ECO:0000256" key="1">
    <source>
        <dbReference type="ARBA" id="ARBA00000086"/>
    </source>
</evidence>
<dbReference type="Pfam" id="PF02805">
    <property type="entry name" value="Ada_Zn_binding"/>
    <property type="match status" value="1"/>
</dbReference>
<sequence>MELDFERCYRAVDSRDQRFDGWFYTAVKTTGIYCRPSCPAVTPKRENVAFHPSAAAAQRAGFRACRRCRPDAAPGSPEWDTRADTVGRAMRLIGDGIVDREGVPGLAGRLGYTERHLNRMLTAELGAGPLALARAQRAQTARILVETTDLGLAEIAFAAGFGSVRQFNDTMLEVYARSPSQMREKRPAGRAEAGVVNLRLAYRPPLHAESLLTFFAGRTLPGVDAVTDGAYRRGLNLPHGAGTVSLRPGDRVVHATLRLDDVRDLAPAVARCRRLFDLDADPVAVDGLLGGDPALAAAVEAEPGVRVPRAVDGFEMAVRAVVGQQVSVAGARTTLGRMLRAAAVAVSGEPTPIPQTDTTADLAGFPSADVIAALPDTAFGMPTARRSTIRALAEAVAAGKLDLDPTADRAETVARLTELPGIGPWTAGYVAMRAIGDPDVFLPTDLAARRGAEALGLPATAKTLSSYAERWRPWRSYALIRLWRAA</sequence>
<evidence type="ECO:0000256" key="6">
    <source>
        <dbReference type="ARBA" id="ARBA00023015"/>
    </source>
</evidence>
<accession>A0ABV8ITD0</accession>
<dbReference type="SUPFAM" id="SSF57884">
    <property type="entry name" value="Ada DNA repair protein, N-terminal domain (N-Ada 10)"/>
    <property type="match status" value="1"/>
</dbReference>
<dbReference type="Gene3D" id="1.10.1670.10">
    <property type="entry name" value="Helix-hairpin-Helix base-excision DNA repair enzymes (C-terminal)"/>
    <property type="match status" value="1"/>
</dbReference>
<dbReference type="PROSITE" id="PS01124">
    <property type="entry name" value="HTH_ARAC_FAMILY_2"/>
    <property type="match status" value="1"/>
</dbReference>
<evidence type="ECO:0000256" key="7">
    <source>
        <dbReference type="ARBA" id="ARBA00023159"/>
    </source>
</evidence>
<dbReference type="InterPro" id="IPR051912">
    <property type="entry name" value="Alkylbase_DNA_Glycosylase/TA"/>
</dbReference>
<dbReference type="PANTHER" id="PTHR43003">
    <property type="entry name" value="DNA-3-METHYLADENINE GLYCOSYLASE"/>
    <property type="match status" value="1"/>
</dbReference>
<keyword evidence="9" id="KW-0234">DNA repair</keyword>
<keyword evidence="8" id="KW-0804">Transcription</keyword>
<comment type="catalytic activity">
    <reaction evidence="1">
        <text>Hydrolysis of alkylated DNA, releasing 3-methyladenine, 3-methylguanine, 7-methylguanine and 7-methyladenine.</text>
        <dbReference type="EC" id="3.2.2.21"/>
    </reaction>
</comment>
<reference evidence="12" key="1">
    <citation type="journal article" date="2019" name="Int. J. Syst. Evol. Microbiol.">
        <title>The Global Catalogue of Microorganisms (GCM) 10K type strain sequencing project: providing services to taxonomists for standard genome sequencing and annotation.</title>
        <authorList>
            <consortium name="The Broad Institute Genomics Platform"/>
            <consortium name="The Broad Institute Genome Sequencing Center for Infectious Disease"/>
            <person name="Wu L."/>
            <person name="Ma J."/>
        </authorList>
    </citation>
    <scope>NUCLEOTIDE SEQUENCE [LARGE SCALE GENOMIC DNA]</scope>
    <source>
        <strain evidence="12">TBRC 5832</strain>
    </source>
</reference>
<dbReference type="Pfam" id="PF12833">
    <property type="entry name" value="HTH_18"/>
    <property type="match status" value="1"/>
</dbReference>
<dbReference type="InterPro" id="IPR009057">
    <property type="entry name" value="Homeodomain-like_sf"/>
</dbReference>
<dbReference type="CDD" id="cd00056">
    <property type="entry name" value="ENDO3c"/>
    <property type="match status" value="1"/>
</dbReference>
<dbReference type="EMBL" id="JBHSBL010000017">
    <property type="protein sequence ID" value="MFC4067503.1"/>
    <property type="molecule type" value="Genomic_DNA"/>
</dbReference>
<organism evidence="11 12">
    <name type="scientific">Actinoplanes subglobosus</name>
    <dbReference type="NCBI Taxonomy" id="1547892"/>
    <lineage>
        <taxon>Bacteria</taxon>
        <taxon>Bacillati</taxon>
        <taxon>Actinomycetota</taxon>
        <taxon>Actinomycetes</taxon>
        <taxon>Micromonosporales</taxon>
        <taxon>Micromonosporaceae</taxon>
        <taxon>Actinoplanes</taxon>
    </lineage>
</organism>
<proteinExistence type="predicted"/>
<dbReference type="RefSeq" id="WP_378068411.1">
    <property type="nucleotide sequence ID" value="NZ_JBHSBL010000017.1"/>
</dbReference>
<comment type="cofactor">
    <cofactor evidence="2">
        <name>Zn(2+)</name>
        <dbReference type="ChEBI" id="CHEBI:29105"/>
    </cofactor>
</comment>
<dbReference type="InterPro" id="IPR023170">
    <property type="entry name" value="HhH_base_excis_C"/>
</dbReference>
<evidence type="ECO:0000256" key="4">
    <source>
        <dbReference type="ARBA" id="ARBA00022603"/>
    </source>
</evidence>
<evidence type="ECO:0000313" key="11">
    <source>
        <dbReference type="EMBL" id="MFC4067503.1"/>
    </source>
</evidence>
<dbReference type="SMART" id="SM00478">
    <property type="entry name" value="ENDO3c"/>
    <property type="match status" value="1"/>
</dbReference>
<dbReference type="Gene3D" id="1.10.340.30">
    <property type="entry name" value="Hypothetical protein, domain 2"/>
    <property type="match status" value="1"/>
</dbReference>
<dbReference type="Gene3D" id="3.40.10.10">
    <property type="entry name" value="DNA Methylphosphotriester Repair Domain"/>
    <property type="match status" value="1"/>
</dbReference>
<keyword evidence="7" id="KW-0010">Activator</keyword>
<dbReference type="Gene3D" id="1.10.10.60">
    <property type="entry name" value="Homeodomain-like"/>
    <property type="match status" value="1"/>
</dbReference>
<dbReference type="InterPro" id="IPR037046">
    <property type="entry name" value="AlkA_N_sf"/>
</dbReference>
<dbReference type="SMART" id="SM00342">
    <property type="entry name" value="HTH_ARAC"/>
    <property type="match status" value="1"/>
</dbReference>
<dbReference type="SMART" id="SM01009">
    <property type="entry name" value="AlkA_N"/>
    <property type="match status" value="1"/>
</dbReference>
<keyword evidence="4" id="KW-0489">Methyltransferase</keyword>
<dbReference type="EC" id="3.2.2.21" evidence="3"/>
<comment type="caution">
    <text evidence="11">The sequence shown here is derived from an EMBL/GenBank/DDBJ whole genome shotgun (WGS) entry which is preliminary data.</text>
</comment>
<dbReference type="InterPro" id="IPR003265">
    <property type="entry name" value="HhH-GPD_domain"/>
</dbReference>
<dbReference type="SUPFAM" id="SSF46689">
    <property type="entry name" value="Homeodomain-like"/>
    <property type="match status" value="1"/>
</dbReference>
<dbReference type="InterPro" id="IPR018060">
    <property type="entry name" value="HTH_AraC"/>
</dbReference>
<evidence type="ECO:0000256" key="9">
    <source>
        <dbReference type="ARBA" id="ARBA00023204"/>
    </source>
</evidence>
<protein>
    <recommendedName>
        <fullName evidence="3">DNA-3-methyladenine glycosylase II</fullName>
        <ecNumber evidence="3">3.2.2.21</ecNumber>
    </recommendedName>
</protein>
<dbReference type="InterPro" id="IPR010316">
    <property type="entry name" value="AlkA_N"/>
</dbReference>
<feature type="domain" description="HTH araC/xylS-type" evidence="10">
    <location>
        <begin position="87"/>
        <end position="185"/>
    </location>
</feature>
<evidence type="ECO:0000313" key="12">
    <source>
        <dbReference type="Proteomes" id="UP001595867"/>
    </source>
</evidence>